<comment type="caution">
    <text evidence="1">The sequence shown here is derived from an EMBL/GenBank/DDBJ whole genome shotgun (WGS) entry which is preliminary data.</text>
</comment>
<accession>X1NEF8</accession>
<dbReference type="AlphaFoldDB" id="X1NEF8"/>
<protein>
    <submittedName>
        <fullName evidence="1">Uncharacterized protein</fullName>
    </submittedName>
</protein>
<sequence>VRKAQNAVIQALVLFHIHSCDMQQEYISSENTSYRNE</sequence>
<name>X1NEF8_9ZZZZ</name>
<evidence type="ECO:0000313" key="1">
    <source>
        <dbReference type="EMBL" id="GAI41958.1"/>
    </source>
</evidence>
<reference evidence="1" key="1">
    <citation type="journal article" date="2014" name="Front. Microbiol.">
        <title>High frequency of phylogenetically diverse reductive dehalogenase-homologous genes in deep subseafloor sedimentary metagenomes.</title>
        <authorList>
            <person name="Kawai M."/>
            <person name="Futagami T."/>
            <person name="Toyoda A."/>
            <person name="Takaki Y."/>
            <person name="Nishi S."/>
            <person name="Hori S."/>
            <person name="Arai W."/>
            <person name="Tsubouchi T."/>
            <person name="Morono Y."/>
            <person name="Uchiyama I."/>
            <person name="Ito T."/>
            <person name="Fujiyama A."/>
            <person name="Inagaki F."/>
            <person name="Takami H."/>
        </authorList>
    </citation>
    <scope>NUCLEOTIDE SEQUENCE</scope>
    <source>
        <strain evidence="1">Expedition CK06-06</strain>
    </source>
</reference>
<feature type="non-terminal residue" evidence="1">
    <location>
        <position position="1"/>
    </location>
</feature>
<dbReference type="EMBL" id="BARV01023889">
    <property type="protein sequence ID" value="GAI41958.1"/>
    <property type="molecule type" value="Genomic_DNA"/>
</dbReference>
<gene>
    <name evidence="1" type="ORF">S06H3_39109</name>
</gene>
<organism evidence="1">
    <name type="scientific">marine sediment metagenome</name>
    <dbReference type="NCBI Taxonomy" id="412755"/>
    <lineage>
        <taxon>unclassified sequences</taxon>
        <taxon>metagenomes</taxon>
        <taxon>ecological metagenomes</taxon>
    </lineage>
</organism>
<proteinExistence type="predicted"/>